<keyword evidence="1 2" id="KW-0505">Motor protein</keyword>
<dbReference type="GO" id="GO:0007018">
    <property type="term" value="P:microtubule-based movement"/>
    <property type="evidence" value="ECO:0007669"/>
    <property type="project" value="InterPro"/>
</dbReference>
<dbReference type="Pfam" id="PF12854">
    <property type="entry name" value="PPR_1"/>
    <property type="match status" value="1"/>
</dbReference>
<dbReference type="InterPro" id="IPR001752">
    <property type="entry name" value="Kinesin_motor_dom"/>
</dbReference>
<feature type="binding site" evidence="2">
    <location>
        <begin position="266"/>
        <end position="273"/>
    </location>
    <ligand>
        <name>ATP</name>
        <dbReference type="ChEBI" id="CHEBI:30616"/>
    </ligand>
</feature>
<proteinExistence type="inferred from homology"/>
<organism evidence="5 6">
    <name type="scientific">Arachis hypogaea</name>
    <name type="common">Peanut</name>
    <dbReference type="NCBI Taxonomy" id="3818"/>
    <lineage>
        <taxon>Eukaryota</taxon>
        <taxon>Viridiplantae</taxon>
        <taxon>Streptophyta</taxon>
        <taxon>Embryophyta</taxon>
        <taxon>Tracheophyta</taxon>
        <taxon>Spermatophyta</taxon>
        <taxon>Magnoliopsida</taxon>
        <taxon>eudicotyledons</taxon>
        <taxon>Gunneridae</taxon>
        <taxon>Pentapetalae</taxon>
        <taxon>rosids</taxon>
        <taxon>fabids</taxon>
        <taxon>Fabales</taxon>
        <taxon>Fabaceae</taxon>
        <taxon>Papilionoideae</taxon>
        <taxon>50 kb inversion clade</taxon>
        <taxon>dalbergioids sensu lato</taxon>
        <taxon>Dalbergieae</taxon>
        <taxon>Pterocarpus clade</taxon>
        <taxon>Arachis</taxon>
    </lineage>
</organism>
<protein>
    <recommendedName>
        <fullName evidence="4">Kinesin motor domain-containing protein</fullName>
    </recommendedName>
</protein>
<accession>A0A445D252</accession>
<dbReference type="Proteomes" id="UP000289738">
    <property type="component" value="Chromosome A05"/>
</dbReference>
<comment type="similarity">
    <text evidence="2">Belongs to the TRAFAC class myosin-kinesin ATPase superfamily. Kinesin family.</text>
</comment>
<dbReference type="InterPro" id="IPR027640">
    <property type="entry name" value="Kinesin-like_fam"/>
</dbReference>
<dbReference type="PROSITE" id="PS51375">
    <property type="entry name" value="PPR"/>
    <property type="match status" value="1"/>
</dbReference>
<keyword evidence="2" id="KW-0547">Nucleotide-binding</keyword>
<dbReference type="EMBL" id="SDMP01000005">
    <property type="protein sequence ID" value="RYR57235.1"/>
    <property type="molecule type" value="Genomic_DNA"/>
</dbReference>
<dbReference type="STRING" id="3818.A0A445D252"/>
<dbReference type="InterPro" id="IPR027417">
    <property type="entry name" value="P-loop_NTPase"/>
</dbReference>
<dbReference type="GO" id="GO:0008017">
    <property type="term" value="F:microtubule binding"/>
    <property type="evidence" value="ECO:0007669"/>
    <property type="project" value="InterPro"/>
</dbReference>
<feature type="domain" description="Kinesin motor" evidence="4">
    <location>
        <begin position="193"/>
        <end position="471"/>
    </location>
</feature>
<name>A0A445D252_ARAHY</name>
<dbReference type="AlphaFoldDB" id="A0A445D252"/>
<dbReference type="NCBIfam" id="TIGR00756">
    <property type="entry name" value="PPR"/>
    <property type="match status" value="1"/>
</dbReference>
<evidence type="ECO:0000256" key="1">
    <source>
        <dbReference type="ARBA" id="ARBA00023175"/>
    </source>
</evidence>
<reference evidence="5 6" key="1">
    <citation type="submission" date="2019-01" db="EMBL/GenBank/DDBJ databases">
        <title>Sequencing of cultivated peanut Arachis hypogaea provides insights into genome evolution and oil improvement.</title>
        <authorList>
            <person name="Chen X."/>
        </authorList>
    </citation>
    <scope>NUCLEOTIDE SEQUENCE [LARGE SCALE GENOMIC DNA]</scope>
    <source>
        <strain evidence="6">cv. Fuhuasheng</strain>
        <tissue evidence="5">Leaves</tissue>
    </source>
</reference>
<comment type="caution">
    <text evidence="5">The sequence shown here is derived from an EMBL/GenBank/DDBJ whole genome shotgun (WGS) entry which is preliminary data.</text>
</comment>
<dbReference type="InterPro" id="IPR002885">
    <property type="entry name" value="PPR_rpt"/>
</dbReference>
<dbReference type="PROSITE" id="PS50067">
    <property type="entry name" value="KINESIN_MOTOR_2"/>
    <property type="match status" value="1"/>
</dbReference>
<dbReference type="GO" id="GO:0003777">
    <property type="term" value="F:microtubule motor activity"/>
    <property type="evidence" value="ECO:0007669"/>
    <property type="project" value="InterPro"/>
</dbReference>
<gene>
    <name evidence="5" type="ORF">Ahy_A05g022969</name>
</gene>
<evidence type="ECO:0000313" key="5">
    <source>
        <dbReference type="EMBL" id="RYR57235.1"/>
    </source>
</evidence>
<evidence type="ECO:0000259" key="4">
    <source>
        <dbReference type="PROSITE" id="PS50067"/>
    </source>
</evidence>
<evidence type="ECO:0000313" key="6">
    <source>
        <dbReference type="Proteomes" id="UP000289738"/>
    </source>
</evidence>
<dbReference type="Pfam" id="PF00225">
    <property type="entry name" value="Kinesin"/>
    <property type="match status" value="1"/>
</dbReference>
<evidence type="ECO:0000256" key="2">
    <source>
        <dbReference type="PROSITE-ProRule" id="PRU00283"/>
    </source>
</evidence>
<sequence length="471" mass="53280">MKKREIETGFEEECRTKSRRRRNRRRLCRRRRGGERKSYCRGCFHVPGRRQTRRREGGGTVAARGRCHRCLGSRWSKPPLMEFVAALSSFCSLRVVTGAAAALFLVFFLEQRLSCEIRVLRVLLRNQVAIKDCGGVPLVQRRDGRADHGCLPPRVVKMFVGIVVIYRAAHGCGSWWCTGHQVGIEVVSAHQVGIEMMIIRAPGTPASKIDRTPVSTPGGPRDRGEDCSYYKVFGPAFLTEAVYEEGVKNVALSALMGINATIFAYGQTSSGKTYTMRGITEKAVNDIYKHIMNVNKVKYLFRTMTQGGVSPDIWSYNIMIHGLCKSEMVNQAFELFHIMCSKNLVHDEETLPPSVIVQNSRMGSSSNASGGKKVKFQHPKCKCGTYAIIQGSGTVKNPDRIFLGCCYEHTERPHCNYFVWLDELISCHVGHEKDSDVERRMMMLENRLEQLAYRRLIWELKENQRNGVISS</sequence>
<dbReference type="SMART" id="SM00129">
    <property type="entry name" value="KISc"/>
    <property type="match status" value="1"/>
</dbReference>
<dbReference type="SUPFAM" id="SSF52540">
    <property type="entry name" value="P-loop containing nucleoside triphosphate hydrolases"/>
    <property type="match status" value="1"/>
</dbReference>
<dbReference type="PANTHER" id="PTHR47968:SF23">
    <property type="entry name" value="KINESIN-LIKE PROTEIN KIN-7A"/>
    <property type="match status" value="1"/>
</dbReference>
<dbReference type="InterPro" id="IPR036961">
    <property type="entry name" value="Kinesin_motor_dom_sf"/>
</dbReference>
<evidence type="ECO:0000256" key="3">
    <source>
        <dbReference type="PROSITE-ProRule" id="PRU00708"/>
    </source>
</evidence>
<dbReference type="PANTHER" id="PTHR47968">
    <property type="entry name" value="CENTROMERE PROTEIN E"/>
    <property type="match status" value="1"/>
</dbReference>
<dbReference type="GO" id="GO:0005524">
    <property type="term" value="F:ATP binding"/>
    <property type="evidence" value="ECO:0007669"/>
    <property type="project" value="UniProtKB-UniRule"/>
</dbReference>
<keyword evidence="2" id="KW-0067">ATP-binding</keyword>
<feature type="repeat" description="PPR" evidence="3">
    <location>
        <begin position="312"/>
        <end position="346"/>
    </location>
</feature>
<keyword evidence="6" id="KW-1185">Reference proteome</keyword>
<dbReference type="Gene3D" id="3.40.850.10">
    <property type="entry name" value="Kinesin motor domain"/>
    <property type="match status" value="1"/>
</dbReference>